<accession>A0ABR4GSC3</accession>
<protein>
    <submittedName>
        <fullName evidence="2">Uncharacterized protein</fullName>
    </submittedName>
</protein>
<gene>
    <name evidence="2" type="ORF">BJX63DRAFT_438321</name>
</gene>
<proteinExistence type="predicted"/>
<feature type="region of interest" description="Disordered" evidence="1">
    <location>
        <begin position="90"/>
        <end position="114"/>
    </location>
</feature>
<evidence type="ECO:0000256" key="1">
    <source>
        <dbReference type="SAM" id="MobiDB-lite"/>
    </source>
</evidence>
<dbReference type="EMBL" id="JBFXLT010000221">
    <property type="protein sequence ID" value="KAL2801970.1"/>
    <property type="molecule type" value="Genomic_DNA"/>
</dbReference>
<comment type="caution">
    <text evidence="2">The sequence shown here is derived from an EMBL/GenBank/DDBJ whole genome shotgun (WGS) entry which is preliminary data.</text>
</comment>
<sequence>MLRPFDFQGSDAEYIQYLECQELEAQRLSGPSAQRKLDQGPSPQSTNAAPIHFIIWQPPGETSHQHRKRSQPPRWRKELDSFILSLPHRDSWEAASTRGRPPHRQAEPAGGPSLAWGTTHARAGGFMLANGRRSLAQRMTGSSSSRDVGNGQWMLACAEKSNFTRRAENFQS</sequence>
<keyword evidence="3" id="KW-1185">Reference proteome</keyword>
<evidence type="ECO:0000313" key="2">
    <source>
        <dbReference type="EMBL" id="KAL2801970.1"/>
    </source>
</evidence>
<dbReference type="Proteomes" id="UP001610334">
    <property type="component" value="Unassembled WGS sequence"/>
</dbReference>
<feature type="region of interest" description="Disordered" evidence="1">
    <location>
        <begin position="28"/>
        <end position="47"/>
    </location>
</feature>
<reference evidence="2 3" key="1">
    <citation type="submission" date="2024-07" db="EMBL/GenBank/DDBJ databases">
        <title>Section-level genome sequencing and comparative genomics of Aspergillus sections Usti and Cavernicolus.</title>
        <authorList>
            <consortium name="Lawrence Berkeley National Laboratory"/>
            <person name="Nybo J.L."/>
            <person name="Vesth T.C."/>
            <person name="Theobald S."/>
            <person name="Frisvad J.C."/>
            <person name="Larsen T.O."/>
            <person name="Kjaerboelling I."/>
            <person name="Rothschild-Mancinelli K."/>
            <person name="Lyhne E.K."/>
            <person name="Kogle M.E."/>
            <person name="Barry K."/>
            <person name="Clum A."/>
            <person name="Na H."/>
            <person name="Ledsgaard L."/>
            <person name="Lin J."/>
            <person name="Lipzen A."/>
            <person name="Kuo A."/>
            <person name="Riley R."/>
            <person name="Mondo S."/>
            <person name="Labutti K."/>
            <person name="Haridas S."/>
            <person name="Pangalinan J."/>
            <person name="Salamov A.A."/>
            <person name="Simmons B.A."/>
            <person name="Magnuson J.K."/>
            <person name="Chen J."/>
            <person name="Drula E."/>
            <person name="Henrissat B."/>
            <person name="Wiebenga A."/>
            <person name="Lubbers R.J."/>
            <person name="Gomes A.C."/>
            <person name="Makela M.R."/>
            <person name="Stajich J."/>
            <person name="Grigoriev I.V."/>
            <person name="Mortensen U.H."/>
            <person name="De Vries R.P."/>
            <person name="Baker S.E."/>
            <person name="Andersen M.R."/>
        </authorList>
    </citation>
    <scope>NUCLEOTIDE SEQUENCE [LARGE SCALE GENOMIC DNA]</scope>
    <source>
        <strain evidence="2 3">CBS 588.65</strain>
    </source>
</reference>
<organism evidence="2 3">
    <name type="scientific">Aspergillus granulosus</name>
    <dbReference type="NCBI Taxonomy" id="176169"/>
    <lineage>
        <taxon>Eukaryota</taxon>
        <taxon>Fungi</taxon>
        <taxon>Dikarya</taxon>
        <taxon>Ascomycota</taxon>
        <taxon>Pezizomycotina</taxon>
        <taxon>Eurotiomycetes</taxon>
        <taxon>Eurotiomycetidae</taxon>
        <taxon>Eurotiales</taxon>
        <taxon>Aspergillaceae</taxon>
        <taxon>Aspergillus</taxon>
        <taxon>Aspergillus subgen. Nidulantes</taxon>
    </lineage>
</organism>
<name>A0ABR4GSC3_9EURO</name>
<evidence type="ECO:0000313" key="3">
    <source>
        <dbReference type="Proteomes" id="UP001610334"/>
    </source>
</evidence>